<accession>A0A517M012</accession>
<dbReference type="Proteomes" id="UP000319557">
    <property type="component" value="Chromosome"/>
</dbReference>
<proteinExistence type="predicted"/>
<dbReference type="AlphaFoldDB" id="A0A517M012"/>
<reference evidence="1 2" key="1">
    <citation type="submission" date="2019-02" db="EMBL/GenBank/DDBJ databases">
        <title>Deep-cultivation of Planctomycetes and their phenomic and genomic characterization uncovers novel biology.</title>
        <authorList>
            <person name="Wiegand S."/>
            <person name="Jogler M."/>
            <person name="Boedeker C."/>
            <person name="Pinto D."/>
            <person name="Vollmers J."/>
            <person name="Rivas-Marin E."/>
            <person name="Kohn T."/>
            <person name="Peeters S.H."/>
            <person name="Heuer A."/>
            <person name="Rast P."/>
            <person name="Oberbeckmann S."/>
            <person name="Bunk B."/>
            <person name="Jeske O."/>
            <person name="Meyerdierks A."/>
            <person name="Storesund J.E."/>
            <person name="Kallscheuer N."/>
            <person name="Luecker S."/>
            <person name="Lage O.M."/>
            <person name="Pohl T."/>
            <person name="Merkel B.J."/>
            <person name="Hornburger P."/>
            <person name="Mueller R.-W."/>
            <person name="Bruemmer F."/>
            <person name="Labrenz M."/>
            <person name="Spormann A.M."/>
            <person name="Op den Camp H."/>
            <person name="Overmann J."/>
            <person name="Amann R."/>
            <person name="Jetten M.S.M."/>
            <person name="Mascher T."/>
            <person name="Medema M.H."/>
            <person name="Devos D.P."/>
            <person name="Kaster A.-K."/>
            <person name="Ovreas L."/>
            <person name="Rohde M."/>
            <person name="Galperin M.Y."/>
            <person name="Jogler C."/>
        </authorList>
    </citation>
    <scope>NUCLEOTIDE SEQUENCE [LARGE SCALE GENOMIC DNA]</scope>
    <source>
        <strain evidence="1 2">EC9</strain>
    </source>
</reference>
<name>A0A517M012_9BACT</name>
<evidence type="ECO:0000313" key="2">
    <source>
        <dbReference type="Proteomes" id="UP000319557"/>
    </source>
</evidence>
<dbReference type="EMBL" id="CP036261">
    <property type="protein sequence ID" value="QDS88199.1"/>
    <property type="molecule type" value="Genomic_DNA"/>
</dbReference>
<evidence type="ECO:0000313" key="1">
    <source>
        <dbReference type="EMBL" id="QDS88199.1"/>
    </source>
</evidence>
<organism evidence="1 2">
    <name type="scientific">Rosistilla ulvae</name>
    <dbReference type="NCBI Taxonomy" id="1930277"/>
    <lineage>
        <taxon>Bacteria</taxon>
        <taxon>Pseudomonadati</taxon>
        <taxon>Planctomycetota</taxon>
        <taxon>Planctomycetia</taxon>
        <taxon>Pirellulales</taxon>
        <taxon>Pirellulaceae</taxon>
        <taxon>Rosistilla</taxon>
    </lineage>
</organism>
<gene>
    <name evidence="1" type="ORF">EC9_23870</name>
</gene>
<protein>
    <submittedName>
        <fullName evidence="1">Uncharacterized protein</fullName>
    </submittedName>
</protein>
<keyword evidence="2" id="KW-1185">Reference proteome</keyword>
<dbReference type="KEGG" id="ruv:EC9_23870"/>
<sequence length="65" mass="7468">MTANLNKLPRCRSLGFFVDKKAFPFVWYAKSLGSGILGKWAMVDQEEDVRECRGSVRWMMSLIPV</sequence>